<reference evidence="8" key="3">
    <citation type="submission" date="2025-09" db="UniProtKB">
        <authorList>
            <consortium name="Ensembl"/>
        </authorList>
    </citation>
    <scope>IDENTIFICATION</scope>
</reference>
<dbReference type="SMART" id="SM00060">
    <property type="entry name" value="FN3"/>
    <property type="match status" value="2"/>
</dbReference>
<evidence type="ECO:0000313" key="9">
    <source>
        <dbReference type="Proteomes" id="UP000265040"/>
    </source>
</evidence>
<dbReference type="AlphaFoldDB" id="A0A3Q1I1G3"/>
<dbReference type="GO" id="GO:0043235">
    <property type="term" value="C:receptor complex"/>
    <property type="evidence" value="ECO:0007669"/>
    <property type="project" value="TreeGrafter"/>
</dbReference>
<dbReference type="Gene3D" id="2.60.40.10">
    <property type="entry name" value="Immunoglobulins"/>
    <property type="match status" value="3"/>
</dbReference>
<feature type="domain" description="Fibronectin type-III" evidence="7">
    <location>
        <begin position="451"/>
        <end position="549"/>
    </location>
</feature>
<protein>
    <recommendedName>
        <fullName evidence="7">Fibronectin type-III domain-containing protein</fullName>
    </recommendedName>
</protein>
<dbReference type="InterPro" id="IPR036116">
    <property type="entry name" value="FN3_sf"/>
</dbReference>
<evidence type="ECO:0000256" key="3">
    <source>
        <dbReference type="ARBA" id="ARBA00023157"/>
    </source>
</evidence>
<evidence type="ECO:0000256" key="4">
    <source>
        <dbReference type="ARBA" id="ARBA00023170"/>
    </source>
</evidence>
<name>A0A3Q1I1G3_ANATE</name>
<dbReference type="CDD" id="cd00063">
    <property type="entry name" value="FN3"/>
    <property type="match status" value="2"/>
</dbReference>
<keyword evidence="6" id="KW-1133">Transmembrane helix</keyword>
<dbReference type="InParanoid" id="A0A3Q1I1G3"/>
<keyword evidence="6" id="KW-0472">Membrane</keyword>
<keyword evidence="2" id="KW-0677">Repeat</keyword>
<dbReference type="GeneID" id="113158531"/>
<dbReference type="OrthoDB" id="5968456at2759"/>
<keyword evidence="4" id="KW-0675">Receptor</keyword>
<proteinExistence type="predicted"/>
<keyword evidence="9" id="KW-1185">Reference proteome</keyword>
<feature type="transmembrane region" description="Helical" evidence="6">
    <location>
        <begin position="18"/>
        <end position="35"/>
    </location>
</feature>
<evidence type="ECO:0000256" key="6">
    <source>
        <dbReference type="SAM" id="Phobius"/>
    </source>
</evidence>
<dbReference type="STRING" id="64144.ENSATEP00000013499"/>
<dbReference type="GO" id="GO:0009897">
    <property type="term" value="C:external side of plasma membrane"/>
    <property type="evidence" value="ECO:0007669"/>
    <property type="project" value="TreeGrafter"/>
</dbReference>
<reference evidence="8" key="2">
    <citation type="submission" date="2025-08" db="UniProtKB">
        <authorList>
            <consortium name="Ensembl"/>
        </authorList>
    </citation>
    <scope>IDENTIFICATION</scope>
</reference>
<dbReference type="PROSITE" id="PS50853">
    <property type="entry name" value="FN3"/>
    <property type="match status" value="2"/>
</dbReference>
<dbReference type="Proteomes" id="UP000265040">
    <property type="component" value="Chromosome 12"/>
</dbReference>
<keyword evidence="1" id="KW-0732">Signal</keyword>
<sequence length="756" mass="85797">MVGCELLNSKCSSYSSNLHFFILCLILAYHTILTLNGEKSRDCSVFPNYQHCINHPAGVQDLDCFSRNDNVGYMRCVWKPGKHTSNKKYTLIIETYYISKNTTFCERYNLTEPSITNIGIYSKRVITAKIFENSESTNCTKAVFRGSTNSLLRCGPPQSVTFRRHSGNLDINVIWQPEDRKVKDYIVRYKTLNSRSWNEVQFQKGSGCVVQNLNSSLAYNVQINCVTNTKCLQCPPSETYTIPSELIMQPEIKKCQDNDVAEMEGKRRIFLTWKFYAEEQNNSYYVDIEKASGEGPRERMNTPKPEITLILSYSAFYVHIGAFNNVSTSPAVSKIITERKDVPSFRDRRLNVTVHNNTAFTVYWEDDLIKTYTCYCLEWKKRGQKAKYKSFYENEKNNWTISNSAERLEPYERYTVTLHTRPYKSTCGLKRVNDSESTYGSTQFYFIEGTPLSAPNISGNVTLNSVMLQWLPIPEEDIRGFLLGYTIHYMESLSSGTETNITVDPELNHYQLEDLKSGTAYEVQVSGFTQAGAGVRSTSYHFSINHQEPFDLSLKLRGIITTFAVVITVLIFGPAIIKRTKIIVWPSIPNPGKSNAMQKIEGTCELELLESINTLKVEEWDTNSLQIVEKEAVISANMLPLLDTSEDRGDSAQMTSNWIQRDTEDVTGGIPPGAITCSNTPQTDLHGSPFAFSSEYTTMEIFNRLMPQGIPGNTDVNQAEESEFEGTDWTVVKPGMDYIRQFSTSPTLDSELSSFL</sequence>
<dbReference type="PANTHER" id="PTHR23036:SF193">
    <property type="entry name" value="INTERLEUKIN-6 RECEPTOR SUBUNIT BETA-LIKE"/>
    <property type="match status" value="1"/>
</dbReference>
<reference evidence="8" key="1">
    <citation type="submission" date="2021-04" db="EMBL/GenBank/DDBJ databases">
        <authorList>
            <consortium name="Wellcome Sanger Institute Data Sharing"/>
        </authorList>
    </citation>
    <scope>NUCLEOTIDE SEQUENCE [LARGE SCALE GENOMIC DNA]</scope>
</reference>
<dbReference type="GO" id="GO:0019955">
    <property type="term" value="F:cytokine binding"/>
    <property type="evidence" value="ECO:0007669"/>
    <property type="project" value="TreeGrafter"/>
</dbReference>
<dbReference type="InterPro" id="IPR013783">
    <property type="entry name" value="Ig-like_fold"/>
</dbReference>
<dbReference type="GeneTree" id="ENSGT00940000167247"/>
<dbReference type="PANTHER" id="PTHR23036">
    <property type="entry name" value="CYTOKINE RECEPTOR"/>
    <property type="match status" value="1"/>
</dbReference>
<evidence type="ECO:0000256" key="1">
    <source>
        <dbReference type="ARBA" id="ARBA00022729"/>
    </source>
</evidence>
<dbReference type="SUPFAM" id="SSF49265">
    <property type="entry name" value="Fibronectin type III"/>
    <property type="match status" value="3"/>
</dbReference>
<dbReference type="Ensembl" id="ENSATET00000013717.3">
    <property type="protein sequence ID" value="ENSATEP00000013499.2"/>
    <property type="gene ID" value="ENSATEG00000009435.3"/>
</dbReference>
<evidence type="ECO:0000259" key="7">
    <source>
        <dbReference type="PROSITE" id="PS50853"/>
    </source>
</evidence>
<evidence type="ECO:0000256" key="2">
    <source>
        <dbReference type="ARBA" id="ARBA00022737"/>
    </source>
</evidence>
<keyword evidence="3" id="KW-1015">Disulfide bond</keyword>
<dbReference type="RefSeq" id="XP_026210273.1">
    <property type="nucleotide sequence ID" value="XM_026354488.1"/>
</dbReference>
<feature type="domain" description="Fibronectin type-III" evidence="7">
    <location>
        <begin position="156"/>
        <end position="247"/>
    </location>
</feature>
<dbReference type="GO" id="GO:0004896">
    <property type="term" value="F:cytokine receptor activity"/>
    <property type="evidence" value="ECO:0007669"/>
    <property type="project" value="TreeGrafter"/>
</dbReference>
<accession>A0A3Q1I1G3</accession>
<organism evidence="8 9">
    <name type="scientific">Anabas testudineus</name>
    <name type="common">Climbing perch</name>
    <name type="synonym">Anthias testudineus</name>
    <dbReference type="NCBI Taxonomy" id="64144"/>
    <lineage>
        <taxon>Eukaryota</taxon>
        <taxon>Metazoa</taxon>
        <taxon>Chordata</taxon>
        <taxon>Craniata</taxon>
        <taxon>Vertebrata</taxon>
        <taxon>Euteleostomi</taxon>
        <taxon>Actinopterygii</taxon>
        <taxon>Neopterygii</taxon>
        <taxon>Teleostei</taxon>
        <taxon>Neoteleostei</taxon>
        <taxon>Acanthomorphata</taxon>
        <taxon>Anabantaria</taxon>
        <taxon>Anabantiformes</taxon>
        <taxon>Anabantoidei</taxon>
        <taxon>Anabantidae</taxon>
        <taxon>Anabas</taxon>
    </lineage>
</organism>
<dbReference type="Pfam" id="PF00041">
    <property type="entry name" value="fn3"/>
    <property type="match status" value="1"/>
</dbReference>
<feature type="transmembrane region" description="Helical" evidence="6">
    <location>
        <begin position="556"/>
        <end position="577"/>
    </location>
</feature>
<evidence type="ECO:0000256" key="5">
    <source>
        <dbReference type="ARBA" id="ARBA00023180"/>
    </source>
</evidence>
<keyword evidence="5" id="KW-0325">Glycoprotein</keyword>
<dbReference type="InterPro" id="IPR050379">
    <property type="entry name" value="Type-I_Cytokine_Rcpt"/>
</dbReference>
<evidence type="ECO:0000313" key="8">
    <source>
        <dbReference type="Ensembl" id="ENSATEP00000013499.2"/>
    </source>
</evidence>
<dbReference type="InterPro" id="IPR003961">
    <property type="entry name" value="FN3_dom"/>
</dbReference>
<keyword evidence="6" id="KW-0812">Transmembrane</keyword>